<dbReference type="Proteomes" id="UP000091820">
    <property type="component" value="Unassembled WGS sequence"/>
</dbReference>
<evidence type="ECO:0000256" key="1">
    <source>
        <dbReference type="SAM" id="Coils"/>
    </source>
</evidence>
<sequence length="771" mass="89424">MSLETILALEREQLKEEYERLKKNILQGDNFQTTNLEDNVYKNTGKQANSTNVESVPNEVISNIDPSFKFIYQNSSVEAENPFGQTIDDLKFKGGQPLNANNFNLKAKNEKASKVAKSDIPRKYQDDMEQWVSDTFFSYFPGFSNEYQKRQNYLQQQQHENHEKLKKYQKLNAESRTGTKLKLRSKNAATSGLDLNVYNDRSISSTYSPNGIALQRSEKTEQEISNGNLVAKNSSRYKLLQDLRHTDLANIISDGKSDATKRNHYQDIESVSARKKEYQLELLHQIEEKRRNIQLLKEKERQQEEALTRRLQEQINTMKLEEQLEKEKIHAEKVYFEAEQNRLKRQYILKNMEKDSSLLQKPKDLANSNDEANKENLVSSNKNKVYQYFSNSAHHHYRYGKLSPTELINAKFEINEPETNKIEQECFHLGEKICPVCDGPLKAYENFCLRCQKNLSLHLNTMSTKNFNEKENSNNQVPHHLKKDTDPEYARLSYSLICERCDRFYAFCPGCLNKSDVCRACRSQRNICMNCRRTLCSFCLEEVACGKDIEQTHINESEEEPEKIENLVNPSETTVLFLQQNEKDNENESHILASTNNKRNNLNAAENRPPFSTNIKKNSIFHNNYDTALPLNKKSNVNNQKTSDINLNIEVLRRDVDKRLMRYVNNYGDLALQSRGTQTTPDATGRRDVVLRNEHNLSIPLLREMPKMTRNEASDLFQKNNSTQLENLNKRWEIPAVQKHSISTTSPNVLTQVGAIRKQLQADLLFSNNCH</sequence>
<dbReference type="VEuPathDB" id="VectorBase:GBRI000751"/>
<organism evidence="2 3">
    <name type="scientific">Glossina brevipalpis</name>
    <dbReference type="NCBI Taxonomy" id="37001"/>
    <lineage>
        <taxon>Eukaryota</taxon>
        <taxon>Metazoa</taxon>
        <taxon>Ecdysozoa</taxon>
        <taxon>Arthropoda</taxon>
        <taxon>Hexapoda</taxon>
        <taxon>Insecta</taxon>
        <taxon>Pterygota</taxon>
        <taxon>Neoptera</taxon>
        <taxon>Endopterygota</taxon>
        <taxon>Diptera</taxon>
        <taxon>Brachycera</taxon>
        <taxon>Muscomorpha</taxon>
        <taxon>Hippoboscoidea</taxon>
        <taxon>Glossinidae</taxon>
        <taxon>Glossina</taxon>
    </lineage>
</organism>
<feature type="coiled-coil region" evidence="1">
    <location>
        <begin position="279"/>
        <end position="341"/>
    </location>
</feature>
<accession>A0A1A9VZS2</accession>
<evidence type="ECO:0000313" key="3">
    <source>
        <dbReference type="Proteomes" id="UP000091820"/>
    </source>
</evidence>
<evidence type="ECO:0000313" key="2">
    <source>
        <dbReference type="EnsemblMetazoa" id="GBRI000751-PA"/>
    </source>
</evidence>
<reference evidence="3" key="1">
    <citation type="submission" date="2014-03" db="EMBL/GenBank/DDBJ databases">
        <authorList>
            <person name="Aksoy S."/>
            <person name="Warren W."/>
            <person name="Wilson R.K."/>
        </authorList>
    </citation>
    <scope>NUCLEOTIDE SEQUENCE [LARGE SCALE GENOMIC DNA]</scope>
    <source>
        <strain evidence="3">IAEA</strain>
    </source>
</reference>
<reference evidence="2" key="2">
    <citation type="submission" date="2020-05" db="UniProtKB">
        <authorList>
            <consortium name="EnsemblMetazoa"/>
        </authorList>
    </citation>
    <scope>IDENTIFICATION</scope>
    <source>
        <strain evidence="2">IAEA</strain>
    </source>
</reference>
<protein>
    <submittedName>
        <fullName evidence="2">Uncharacterized protein</fullName>
    </submittedName>
</protein>
<dbReference type="AlphaFoldDB" id="A0A1A9VZS2"/>
<dbReference type="EnsemblMetazoa" id="GBRI000751-RA">
    <property type="protein sequence ID" value="GBRI000751-PA"/>
    <property type="gene ID" value="GBRI000751"/>
</dbReference>
<keyword evidence="3" id="KW-1185">Reference proteome</keyword>
<keyword evidence="1" id="KW-0175">Coiled coil</keyword>
<proteinExistence type="predicted"/>
<name>A0A1A9VZS2_9MUSC</name>
<dbReference type="CDD" id="cd22249">
    <property type="entry name" value="UDM1_RNF168_RNF169-like"/>
    <property type="match status" value="1"/>
</dbReference>